<dbReference type="GeneTree" id="ENSGT00940000153362"/>
<accession>A0A5G2QGC0</accession>
<evidence type="ECO:0000313" key="7">
    <source>
        <dbReference type="Proteomes" id="UP000008227"/>
    </source>
</evidence>
<dbReference type="Ensembl" id="ENSSSCT00000068448.2">
    <property type="protein sequence ID" value="ENSSSCP00000063328.2"/>
    <property type="gene ID" value="ENSSSCG00000012856.5"/>
</dbReference>
<dbReference type="SUPFAM" id="SSF143113">
    <property type="entry name" value="NAP-like"/>
    <property type="match status" value="1"/>
</dbReference>
<comment type="subcellular location">
    <subcellularLocation>
        <location evidence="1">Nucleus</location>
    </subcellularLocation>
</comment>
<dbReference type="GO" id="GO:0005634">
    <property type="term" value="C:nucleus"/>
    <property type="evidence" value="ECO:0007669"/>
    <property type="project" value="UniProtKB-SubCell"/>
</dbReference>
<evidence type="ECO:0007829" key="8">
    <source>
        <dbReference type="PeptideAtlas" id="A0A5G2QGC0"/>
    </source>
</evidence>
<evidence type="ECO:0000313" key="6">
    <source>
        <dbReference type="Ensembl" id="ENSSSCP00000063328.2"/>
    </source>
</evidence>
<evidence type="ECO:0000256" key="4">
    <source>
        <dbReference type="RuleBase" id="RU003876"/>
    </source>
</evidence>
<evidence type="ECO:0000256" key="2">
    <source>
        <dbReference type="ARBA" id="ARBA00009947"/>
    </source>
</evidence>
<comment type="similarity">
    <text evidence="2 4">Belongs to the nucleosome assembly protein (NAP) family.</text>
</comment>
<keyword evidence="8" id="KW-1267">Proteomics identification</keyword>
<reference evidence="7" key="1">
    <citation type="submission" date="2009-11" db="EMBL/GenBank/DDBJ databases">
        <authorList>
            <consortium name="Porcine genome sequencing project"/>
        </authorList>
    </citation>
    <scope>NUCLEOTIDE SEQUENCE [LARGE SCALE GENOMIC DNA]</scope>
    <source>
        <strain evidence="7">Duroc</strain>
    </source>
</reference>
<reference evidence="6" key="4">
    <citation type="submission" date="2025-09" db="UniProtKB">
        <authorList>
            <consortium name="Ensembl"/>
        </authorList>
    </citation>
    <scope>IDENTIFICATION</scope>
</reference>
<feature type="compositionally biased region" description="Acidic residues" evidence="5">
    <location>
        <begin position="339"/>
        <end position="366"/>
    </location>
</feature>
<dbReference type="AlphaFoldDB" id="A0A5G2QGC0"/>
<reference evidence="6" key="2">
    <citation type="journal article" date="2020" name="Gigascience">
        <title>An improved pig reference genome sequence to enable pig genetics and genomics research.</title>
        <authorList>
            <person name="Warr A."/>
            <person name="Affara N."/>
            <person name="Aken B."/>
            <person name="Beiki H."/>
            <person name="Bickhart D.M."/>
            <person name="Billis K."/>
            <person name="Chow W."/>
            <person name="Eory L."/>
            <person name="Finlayson H.A."/>
            <person name="Flicek P."/>
            <person name="Giron C.G."/>
            <person name="Griffin D.K."/>
            <person name="Hall R."/>
            <person name="Hannum G."/>
            <person name="Hourlier T."/>
            <person name="Howe K."/>
            <person name="Hume D.A."/>
            <person name="Izuogu O."/>
            <person name="Kim K."/>
            <person name="Koren S."/>
            <person name="Liu H."/>
            <person name="Manchanda N."/>
            <person name="Martin F.J."/>
            <person name="Nonneman D.J."/>
            <person name="O'Connor R.E."/>
            <person name="Phillippy A.M."/>
            <person name="Rohrer G.A."/>
            <person name="Rosen B.D."/>
            <person name="Rund L.A."/>
            <person name="Sargent C.A."/>
            <person name="Schook L.B."/>
            <person name="Schroeder S.G."/>
            <person name="Schwartz A.S."/>
            <person name="Skinner B.M."/>
            <person name="Talbot R."/>
            <person name="Tseng E."/>
            <person name="Tuggle C.K."/>
            <person name="Watson M."/>
            <person name="Smith T.P.L."/>
            <person name="Archibald A.L."/>
        </authorList>
    </citation>
    <scope>NUCLEOTIDE SEQUENCE [LARGE SCALE GENOMIC DNA]</scope>
    <source>
        <strain evidence="6">Duroc</strain>
    </source>
</reference>
<keyword evidence="3" id="KW-0539">Nucleus</keyword>
<reference evidence="6" key="3">
    <citation type="submission" date="2025-08" db="UniProtKB">
        <authorList>
            <consortium name="Ensembl"/>
        </authorList>
    </citation>
    <scope>IDENTIFICATION</scope>
</reference>
<dbReference type="Proteomes" id="UP000008227">
    <property type="component" value="Chromosome 2"/>
</dbReference>
<dbReference type="InterPro" id="IPR037231">
    <property type="entry name" value="NAP-like_sf"/>
</dbReference>
<gene>
    <name evidence="6" type="primary">NAP1L4</name>
</gene>
<dbReference type="InterPro" id="IPR002164">
    <property type="entry name" value="NAP_family"/>
</dbReference>
<dbReference type="FunFam" id="1.20.5.1500:FF:000001">
    <property type="entry name" value="Nucleosome assembly protein 1-like 1"/>
    <property type="match status" value="1"/>
</dbReference>
<feature type="region of interest" description="Disordered" evidence="5">
    <location>
        <begin position="339"/>
        <end position="379"/>
    </location>
</feature>
<protein>
    <submittedName>
        <fullName evidence="6">Nucleosome assembly protein 1 like 4</fullName>
    </submittedName>
</protein>
<dbReference type="GO" id="GO:0006334">
    <property type="term" value="P:nucleosome assembly"/>
    <property type="evidence" value="ECO:0007669"/>
    <property type="project" value="Ensembl"/>
</dbReference>
<sequence length="488" mass="55112">SFSDGVPSESLEAAKNASNTEKLTDQVMQNPQVLAALQERLDSVSHTPSSYIETLPKAVKRRINALKQLQVKCAHIEAKFYEEVHDLERKYAALYQPLFDKRREFITGDVEPTDAESEWHSENEEEDKLAGDVKDKVVIAEKEAAAAEEPNPKGIPEFWFTIFRNVDMLSELVQEYDEPILKHLQDIKVKFSEPGQPMSFVLEFHFEPNDYFSNSVLTKTYKMKSEPDKADPFSFEGPEIVDCDGCAIDWKKGKNVTVKTIKKKQKHKGRGTVRTITKQVPSDSFFNFFSPLKASGDGESLDEDSEFTLASDFEIGHFFRERIVPRAVLYFTGEAIEDDDNFEEGEEGEEEELEGDEEGEDEDDADVNPKVSRRGPPRPGDAALVNLCSMSPGWGGGLGKMTCPSRVRRVKQASRKILSQKLRGHLICRFPKLCLVYINLSSPEQPLVQIFSSFKILIELFCSVGFCVLGKGQRWDGGGRVFVCVFYE</sequence>
<dbReference type="GO" id="GO:0031491">
    <property type="term" value="F:nucleosome binding"/>
    <property type="evidence" value="ECO:0007669"/>
    <property type="project" value="Ensembl"/>
</dbReference>
<dbReference type="Gene3D" id="3.30.1120.90">
    <property type="entry name" value="Nucleosome assembly protein"/>
    <property type="match status" value="1"/>
</dbReference>
<dbReference type="FunFam" id="3.30.1120.90:FF:000001">
    <property type="entry name" value="Nucleosome assembly protein 1-like 1"/>
    <property type="match status" value="1"/>
</dbReference>
<proteinExistence type="evidence at protein level"/>
<name>A0A5G2QGC0_PIG</name>
<evidence type="ECO:0000256" key="3">
    <source>
        <dbReference type="ARBA" id="ARBA00023242"/>
    </source>
</evidence>
<evidence type="ECO:0000256" key="5">
    <source>
        <dbReference type="SAM" id="MobiDB-lite"/>
    </source>
</evidence>
<keyword evidence="7" id="KW-1185">Reference proteome</keyword>
<feature type="region of interest" description="Disordered" evidence="5">
    <location>
        <begin position="1"/>
        <end position="27"/>
    </location>
</feature>
<feature type="compositionally biased region" description="Polar residues" evidence="5">
    <location>
        <begin position="16"/>
        <end position="27"/>
    </location>
</feature>
<evidence type="ECO:0000256" key="1">
    <source>
        <dbReference type="ARBA" id="ARBA00004123"/>
    </source>
</evidence>
<dbReference type="Pfam" id="PF00956">
    <property type="entry name" value="NAP"/>
    <property type="match status" value="1"/>
</dbReference>
<organism evidence="6 7">
    <name type="scientific">Sus scrofa</name>
    <name type="common">Pig</name>
    <dbReference type="NCBI Taxonomy" id="9823"/>
    <lineage>
        <taxon>Eukaryota</taxon>
        <taxon>Metazoa</taxon>
        <taxon>Chordata</taxon>
        <taxon>Craniata</taxon>
        <taxon>Vertebrata</taxon>
        <taxon>Euteleostomi</taxon>
        <taxon>Mammalia</taxon>
        <taxon>Eutheria</taxon>
        <taxon>Laurasiatheria</taxon>
        <taxon>Artiodactyla</taxon>
        <taxon>Suina</taxon>
        <taxon>Suidae</taxon>
        <taxon>Sus</taxon>
    </lineage>
</organism>
<dbReference type="PANTHER" id="PTHR11875">
    <property type="entry name" value="TESTIS-SPECIFIC Y-ENCODED PROTEIN"/>
    <property type="match status" value="1"/>
</dbReference>
<dbReference type="Gene3D" id="1.20.5.1500">
    <property type="match status" value="1"/>
</dbReference>
<dbReference type="GO" id="GO:0005737">
    <property type="term" value="C:cytoplasm"/>
    <property type="evidence" value="ECO:0007669"/>
    <property type="project" value="Ensembl"/>
</dbReference>